<dbReference type="Pfam" id="PF13521">
    <property type="entry name" value="AAA_28"/>
    <property type="match status" value="1"/>
</dbReference>
<dbReference type="AlphaFoldDB" id="A0A090SV00"/>
<dbReference type="SUPFAM" id="SSF52540">
    <property type="entry name" value="P-loop containing nucleoside triphosphate hydrolases"/>
    <property type="match status" value="1"/>
</dbReference>
<protein>
    <submittedName>
        <fullName evidence="2">Predicted ATPase</fullName>
    </submittedName>
</protein>
<accession>A0A090SV00</accession>
<sequence>MSATLPFIISGGPGSGKTTLLEALGNEGYDVYPEIPRLLIEEQSKLEGGVLPWQQLGLFADMCFEKMLVQRNKAQLSEQLSFVDRAIPDVCAYLSFGELPVSETIGSEAANGYQKVVLFCKPTLETYVQDDVRPYPFEEALSIHESLCDTYQNLGYRVVDVPLMSVAKRVEFVLNLCKNQLTTDVIAIQVSKEC</sequence>
<name>A0A090SV00_9VIBR</name>
<gene>
    <name evidence="2" type="ORF">JCM19235_7062</name>
</gene>
<dbReference type="EMBL" id="BBMR01000019">
    <property type="protein sequence ID" value="GAL23167.1"/>
    <property type="molecule type" value="Genomic_DNA"/>
</dbReference>
<evidence type="ECO:0000313" key="2">
    <source>
        <dbReference type="EMBL" id="GAL23167.1"/>
    </source>
</evidence>
<dbReference type="InterPro" id="IPR027417">
    <property type="entry name" value="P-loop_NTPase"/>
</dbReference>
<dbReference type="STRING" id="990268.JCM19235_7062"/>
<feature type="domain" description="NadR/Ttd14 AAA" evidence="1">
    <location>
        <begin position="7"/>
        <end position="169"/>
    </location>
</feature>
<reference evidence="2 3" key="2">
    <citation type="submission" date="2014-09" db="EMBL/GenBank/DDBJ databases">
        <authorList>
            <consortium name="NBRP consortium"/>
            <person name="Sawabe T."/>
            <person name="Meirelles P."/>
            <person name="Nakanishi M."/>
            <person name="Sayaka M."/>
            <person name="Hattori M."/>
            <person name="Ohkuma M."/>
        </authorList>
    </citation>
    <scope>NUCLEOTIDE SEQUENCE [LARGE SCALE GENOMIC DNA]</scope>
    <source>
        <strain evidence="3">JCM19235</strain>
    </source>
</reference>
<reference evidence="2 3" key="1">
    <citation type="submission" date="2014-09" db="EMBL/GenBank/DDBJ databases">
        <title>Vibrio maritimus JCM 19235. (C45) whole genome shotgun sequence.</title>
        <authorList>
            <person name="Sawabe T."/>
            <person name="Meirelles P."/>
            <person name="Nakanishi M."/>
            <person name="Sayaka M."/>
            <person name="Hattori M."/>
            <person name="Ohkuma M."/>
        </authorList>
    </citation>
    <scope>NUCLEOTIDE SEQUENCE [LARGE SCALE GENOMIC DNA]</scope>
    <source>
        <strain evidence="3">JCM19235</strain>
    </source>
</reference>
<dbReference type="Gene3D" id="3.40.50.300">
    <property type="entry name" value="P-loop containing nucleotide triphosphate hydrolases"/>
    <property type="match status" value="1"/>
</dbReference>
<evidence type="ECO:0000259" key="1">
    <source>
        <dbReference type="Pfam" id="PF13521"/>
    </source>
</evidence>
<proteinExistence type="predicted"/>
<organism evidence="2 3">
    <name type="scientific">Vibrio maritimus</name>
    <dbReference type="NCBI Taxonomy" id="990268"/>
    <lineage>
        <taxon>Bacteria</taxon>
        <taxon>Pseudomonadati</taxon>
        <taxon>Pseudomonadota</taxon>
        <taxon>Gammaproteobacteria</taxon>
        <taxon>Vibrionales</taxon>
        <taxon>Vibrionaceae</taxon>
        <taxon>Vibrio</taxon>
    </lineage>
</organism>
<dbReference type="InterPro" id="IPR038727">
    <property type="entry name" value="NadR/Ttd14_AAA_dom"/>
</dbReference>
<dbReference type="OrthoDB" id="5638848at2"/>
<keyword evidence="3" id="KW-1185">Reference proteome</keyword>
<evidence type="ECO:0000313" key="3">
    <source>
        <dbReference type="Proteomes" id="UP000029228"/>
    </source>
</evidence>
<comment type="caution">
    <text evidence="2">The sequence shown here is derived from an EMBL/GenBank/DDBJ whole genome shotgun (WGS) entry which is preliminary data.</text>
</comment>
<dbReference type="Proteomes" id="UP000029228">
    <property type="component" value="Unassembled WGS sequence"/>
</dbReference>